<dbReference type="Proteomes" id="UP001341281">
    <property type="component" value="Chromosome 01"/>
</dbReference>
<dbReference type="PANTHER" id="PTHR35166">
    <property type="entry name" value="OS05G0193700 PROTEIN-RELATED"/>
    <property type="match status" value="1"/>
</dbReference>
<evidence type="ECO:0000313" key="2">
    <source>
        <dbReference type="Proteomes" id="UP001341281"/>
    </source>
</evidence>
<gene>
    <name evidence="1" type="ORF">U9M48_002232</name>
</gene>
<sequence>MKQEKGGGASKRSAEKGTAADSVSVAAAAAASGAVGGDTPRDPWVPVAGLPTMILPQEYMDWIFSRKPMALEEDLDEYYNRMINDPEMVAIFTREYIEEEREILRDMAAANQLVADTNERFKAFARPQLLENGYVEVNAAHMAQRVRNWEILFCGLKLDDQDPGVGAGGVAVECN</sequence>
<evidence type="ECO:0000313" key="1">
    <source>
        <dbReference type="EMBL" id="WVZ51041.1"/>
    </source>
</evidence>
<reference evidence="1 2" key="1">
    <citation type="submission" date="2024-02" db="EMBL/GenBank/DDBJ databases">
        <title>High-quality chromosome-scale genome assembly of Pensacola bahiagrass (Paspalum notatum Flugge var. saurae).</title>
        <authorList>
            <person name="Vega J.M."/>
            <person name="Podio M."/>
            <person name="Orjuela J."/>
            <person name="Siena L.A."/>
            <person name="Pessino S.C."/>
            <person name="Combes M.C."/>
            <person name="Mariac C."/>
            <person name="Albertini E."/>
            <person name="Pupilli F."/>
            <person name="Ortiz J.P.A."/>
            <person name="Leblanc O."/>
        </authorList>
    </citation>
    <scope>NUCLEOTIDE SEQUENCE [LARGE SCALE GENOMIC DNA]</scope>
    <source>
        <strain evidence="1">R1</strain>
        <tissue evidence="1">Leaf</tissue>
    </source>
</reference>
<dbReference type="AlphaFoldDB" id="A0AAQ3PJG4"/>
<proteinExistence type="predicted"/>
<organism evidence="1 2">
    <name type="scientific">Paspalum notatum var. saurae</name>
    <dbReference type="NCBI Taxonomy" id="547442"/>
    <lineage>
        <taxon>Eukaryota</taxon>
        <taxon>Viridiplantae</taxon>
        <taxon>Streptophyta</taxon>
        <taxon>Embryophyta</taxon>
        <taxon>Tracheophyta</taxon>
        <taxon>Spermatophyta</taxon>
        <taxon>Magnoliopsida</taxon>
        <taxon>Liliopsida</taxon>
        <taxon>Poales</taxon>
        <taxon>Poaceae</taxon>
        <taxon>PACMAD clade</taxon>
        <taxon>Panicoideae</taxon>
        <taxon>Andropogonodae</taxon>
        <taxon>Paspaleae</taxon>
        <taxon>Paspalinae</taxon>
        <taxon>Paspalum</taxon>
    </lineage>
</organism>
<dbReference type="PANTHER" id="PTHR35166:SF20">
    <property type="entry name" value="EXPRESSED PROTEIN"/>
    <property type="match status" value="1"/>
</dbReference>
<keyword evidence="2" id="KW-1185">Reference proteome</keyword>
<protein>
    <submittedName>
        <fullName evidence="1">Uncharacterized protein</fullName>
    </submittedName>
</protein>
<accession>A0AAQ3PJG4</accession>
<dbReference type="EMBL" id="CP144745">
    <property type="protein sequence ID" value="WVZ51041.1"/>
    <property type="molecule type" value="Genomic_DNA"/>
</dbReference>
<name>A0AAQ3PJG4_PASNO</name>